<dbReference type="InterPro" id="IPR027417">
    <property type="entry name" value="P-loop_NTPase"/>
</dbReference>
<dbReference type="Gene3D" id="3.40.50.300">
    <property type="entry name" value="P-loop containing nucleotide triphosphate hydrolases"/>
    <property type="match status" value="1"/>
</dbReference>
<dbReference type="PROSITE" id="PS50893">
    <property type="entry name" value="ABC_TRANSPORTER_2"/>
    <property type="match status" value="1"/>
</dbReference>
<name>A0AAD5VKS0_9AGAR</name>
<comment type="caution">
    <text evidence="4">The sequence shown here is derived from an EMBL/GenBank/DDBJ whole genome shotgun (WGS) entry which is preliminary data.</text>
</comment>
<dbReference type="InterPro" id="IPR017871">
    <property type="entry name" value="ABC_transporter-like_CS"/>
</dbReference>
<dbReference type="PANTHER" id="PTHR43119">
    <property type="entry name" value="ABC TRANSPORT PROTEIN ATP-BINDING COMPONENT-RELATED"/>
    <property type="match status" value="1"/>
</dbReference>
<protein>
    <recommendedName>
        <fullName evidence="3">ABC transporter domain-containing protein</fullName>
    </recommendedName>
</protein>
<dbReference type="SMART" id="SM00382">
    <property type="entry name" value="AAA"/>
    <property type="match status" value="1"/>
</dbReference>
<keyword evidence="2" id="KW-0067">ATP-binding</keyword>
<dbReference type="PROSITE" id="PS00211">
    <property type="entry name" value="ABC_TRANSPORTER_1"/>
    <property type="match status" value="1"/>
</dbReference>
<evidence type="ECO:0000313" key="4">
    <source>
        <dbReference type="EMBL" id="KAJ3562374.1"/>
    </source>
</evidence>
<dbReference type="InterPro" id="IPR003439">
    <property type="entry name" value="ABC_transporter-like_ATP-bd"/>
</dbReference>
<feature type="domain" description="ABC transporter" evidence="3">
    <location>
        <begin position="6"/>
        <end position="255"/>
    </location>
</feature>
<gene>
    <name evidence="4" type="ORF">NP233_g9617</name>
</gene>
<dbReference type="SUPFAM" id="SSF52540">
    <property type="entry name" value="P-loop containing nucleoside triphosphate hydrolases"/>
    <property type="match status" value="1"/>
</dbReference>
<dbReference type="AlphaFoldDB" id="A0AAD5VKS0"/>
<keyword evidence="1" id="KW-0547">Nucleotide-binding</keyword>
<dbReference type="GO" id="GO:0016887">
    <property type="term" value="F:ATP hydrolysis activity"/>
    <property type="evidence" value="ECO:0007669"/>
    <property type="project" value="InterPro"/>
</dbReference>
<dbReference type="EMBL" id="JANIEX010000877">
    <property type="protein sequence ID" value="KAJ3562374.1"/>
    <property type="molecule type" value="Genomic_DNA"/>
</dbReference>
<dbReference type="InterPro" id="IPR003593">
    <property type="entry name" value="AAA+_ATPase"/>
</dbReference>
<dbReference type="Proteomes" id="UP001213000">
    <property type="component" value="Unassembled WGS sequence"/>
</dbReference>
<evidence type="ECO:0000259" key="3">
    <source>
        <dbReference type="PROSITE" id="PS50893"/>
    </source>
</evidence>
<organism evidence="4 5">
    <name type="scientific">Leucocoprinus birnbaumii</name>
    <dbReference type="NCBI Taxonomy" id="56174"/>
    <lineage>
        <taxon>Eukaryota</taxon>
        <taxon>Fungi</taxon>
        <taxon>Dikarya</taxon>
        <taxon>Basidiomycota</taxon>
        <taxon>Agaricomycotina</taxon>
        <taxon>Agaricomycetes</taxon>
        <taxon>Agaricomycetidae</taxon>
        <taxon>Agaricales</taxon>
        <taxon>Agaricineae</taxon>
        <taxon>Agaricaceae</taxon>
        <taxon>Leucocoprinus</taxon>
    </lineage>
</organism>
<proteinExistence type="predicted"/>
<evidence type="ECO:0000313" key="5">
    <source>
        <dbReference type="Proteomes" id="UP001213000"/>
    </source>
</evidence>
<accession>A0AAD5VKS0</accession>
<reference evidence="4" key="1">
    <citation type="submission" date="2022-07" db="EMBL/GenBank/DDBJ databases">
        <title>Genome Sequence of Leucocoprinus birnbaumii.</title>
        <authorList>
            <person name="Buettner E."/>
        </authorList>
    </citation>
    <scope>NUCLEOTIDE SEQUENCE</scope>
    <source>
        <strain evidence="4">VT141</strain>
    </source>
</reference>
<dbReference type="GO" id="GO:0005524">
    <property type="term" value="F:ATP binding"/>
    <property type="evidence" value="ECO:0007669"/>
    <property type="project" value="UniProtKB-KW"/>
</dbReference>
<dbReference type="Pfam" id="PF00005">
    <property type="entry name" value="ABC_tran"/>
    <property type="match status" value="1"/>
</dbReference>
<evidence type="ECO:0000256" key="1">
    <source>
        <dbReference type="ARBA" id="ARBA00022741"/>
    </source>
</evidence>
<sequence length="255" mass="27986">MAAPLLELRGVTCEVSPGQPLFHDVSFSVGEGDIIVLQGKSGSGKTTMLKCIAHLVLHTGNVLYRGSFPTIHTGIPAFRTRVLYVPQRPSLLPGTPRDFLHSVSELKSHTDYRNEKAEKGAPHKVLWRAKDIGGGWGVDDELWERDWSNLSGGEAQRIALAIALALDTAELSGELGLLILSVPRGQSFLDIEPTSALDPRSSAMVEEFLTQEVKDKDSELKSLIWITHSEEQARRVGTRFLTFSNGQCEEEESPA</sequence>
<dbReference type="PANTHER" id="PTHR43119:SF1">
    <property type="entry name" value="ABC TRANSPORTER DOMAIN-CONTAINING PROTEIN"/>
    <property type="match status" value="1"/>
</dbReference>
<evidence type="ECO:0000256" key="2">
    <source>
        <dbReference type="ARBA" id="ARBA00022840"/>
    </source>
</evidence>
<keyword evidence="5" id="KW-1185">Reference proteome</keyword>